<proteinExistence type="predicted"/>
<accession>A0A8W4F9G1</accession>
<dbReference type="GeneTree" id="ENSGT01140000286521"/>
<evidence type="ECO:0000313" key="2">
    <source>
        <dbReference type="Ensembl" id="ENSSSCP00000075466.1"/>
    </source>
</evidence>
<reference evidence="2" key="2">
    <citation type="submission" date="2025-08" db="UniProtKB">
        <authorList>
            <consortium name="Ensembl"/>
        </authorList>
    </citation>
    <scope>IDENTIFICATION</scope>
</reference>
<evidence type="ECO:0000313" key="3">
    <source>
        <dbReference type="Proteomes" id="UP000008227"/>
    </source>
</evidence>
<name>A0A8W4F9G1_PIG</name>
<keyword evidence="1" id="KW-0472">Membrane</keyword>
<reference evidence="2" key="1">
    <citation type="journal article" date="2020" name="Gigascience">
        <title>An improved pig reference genome sequence to enable pig genetics and genomics research.</title>
        <authorList>
            <person name="Warr A."/>
            <person name="Affara N."/>
            <person name="Aken B."/>
            <person name="Beiki H."/>
            <person name="Bickhart D.M."/>
            <person name="Billis K."/>
            <person name="Chow W."/>
            <person name="Eory L."/>
            <person name="Finlayson H.A."/>
            <person name="Flicek P."/>
            <person name="Giron C.G."/>
            <person name="Griffin D.K."/>
            <person name="Hall R."/>
            <person name="Hannum G."/>
            <person name="Hourlier T."/>
            <person name="Howe K."/>
            <person name="Hume D.A."/>
            <person name="Izuogu O."/>
            <person name="Kim K."/>
            <person name="Koren S."/>
            <person name="Liu H."/>
            <person name="Manchanda N."/>
            <person name="Martin F.J."/>
            <person name="Nonneman D.J."/>
            <person name="O'Connor R.E."/>
            <person name="Phillippy A.M."/>
            <person name="Rohrer G.A."/>
            <person name="Rosen B.D."/>
            <person name="Rund L.A."/>
            <person name="Sargent C.A."/>
            <person name="Schook L.B."/>
            <person name="Schroeder S.G."/>
            <person name="Schwartz A.S."/>
            <person name="Skinner B.M."/>
            <person name="Talbot R."/>
            <person name="Tseng E."/>
            <person name="Tuggle C.K."/>
            <person name="Watson M."/>
            <person name="Smith T.P.L."/>
            <person name="Archibald A.L."/>
        </authorList>
    </citation>
    <scope>NUCLEOTIDE SEQUENCE [LARGE SCALE GENOMIC DNA]</scope>
    <source>
        <strain evidence="2">Duroc</strain>
    </source>
</reference>
<keyword evidence="1" id="KW-0812">Transmembrane</keyword>
<dbReference type="Proteomes" id="UP000008227">
    <property type="component" value="Chromosome 15"/>
</dbReference>
<protein>
    <submittedName>
        <fullName evidence="2">Uncharacterized protein</fullName>
    </submittedName>
</protein>
<organism evidence="2 3">
    <name type="scientific">Sus scrofa</name>
    <name type="common">Pig</name>
    <dbReference type="NCBI Taxonomy" id="9823"/>
    <lineage>
        <taxon>Eukaryota</taxon>
        <taxon>Metazoa</taxon>
        <taxon>Chordata</taxon>
        <taxon>Craniata</taxon>
        <taxon>Vertebrata</taxon>
        <taxon>Euteleostomi</taxon>
        <taxon>Mammalia</taxon>
        <taxon>Eutheria</taxon>
        <taxon>Laurasiatheria</taxon>
        <taxon>Artiodactyla</taxon>
        <taxon>Suina</taxon>
        <taxon>Suidae</taxon>
        <taxon>Sus</taxon>
    </lineage>
</organism>
<keyword evidence="3" id="KW-1185">Reference proteome</keyword>
<dbReference type="Ensembl" id="ENSSSCT00000098784.1">
    <property type="protein sequence ID" value="ENSSSCP00000075466.1"/>
    <property type="gene ID" value="ENSSSCG00000058713.1"/>
</dbReference>
<sequence>MISEVDHIFMCLLAICMSSLEKCLFKSSAHFLVGLFVCLFFDDELCEFFVHFGYLPLIGYIICKYLLSFSRLSFHFVDVSFCCANLLSLIRSY</sequence>
<evidence type="ECO:0000256" key="1">
    <source>
        <dbReference type="SAM" id="Phobius"/>
    </source>
</evidence>
<keyword evidence="1" id="KW-1133">Transmembrane helix</keyword>
<feature type="transmembrane region" description="Helical" evidence="1">
    <location>
        <begin position="48"/>
        <end position="67"/>
    </location>
</feature>
<dbReference type="AlphaFoldDB" id="A0A8W4F9G1"/>
<reference evidence="2" key="3">
    <citation type="submission" date="2025-09" db="UniProtKB">
        <authorList>
            <consortium name="Ensembl"/>
        </authorList>
    </citation>
    <scope>IDENTIFICATION</scope>
</reference>